<feature type="transmembrane region" description="Helical" evidence="1">
    <location>
        <begin position="46"/>
        <end position="68"/>
    </location>
</feature>
<keyword evidence="3" id="KW-1185">Reference proteome</keyword>
<feature type="transmembrane region" description="Helical" evidence="1">
    <location>
        <begin position="80"/>
        <end position="98"/>
    </location>
</feature>
<comment type="caution">
    <text evidence="2">The sequence shown here is derived from an EMBL/GenBank/DDBJ whole genome shotgun (WGS) entry which is preliminary data.</text>
</comment>
<feature type="transmembrane region" description="Helical" evidence="1">
    <location>
        <begin position="18"/>
        <end position="34"/>
    </location>
</feature>
<feature type="transmembrane region" description="Helical" evidence="1">
    <location>
        <begin position="131"/>
        <end position="150"/>
    </location>
</feature>
<feature type="transmembrane region" description="Helical" evidence="1">
    <location>
        <begin position="104"/>
        <end position="124"/>
    </location>
</feature>
<dbReference type="EMBL" id="BONE01000006">
    <property type="protein sequence ID" value="GIF71688.1"/>
    <property type="molecule type" value="Genomic_DNA"/>
</dbReference>
<protein>
    <recommendedName>
        <fullName evidence="4">Histidine kinase</fullName>
    </recommendedName>
</protein>
<keyword evidence="1" id="KW-0812">Transmembrane</keyword>
<evidence type="ECO:0000313" key="3">
    <source>
        <dbReference type="Proteomes" id="UP000604117"/>
    </source>
</evidence>
<keyword evidence="1" id="KW-1133">Transmembrane helix</keyword>
<accession>A0ABQ4CK71</accession>
<dbReference type="Proteomes" id="UP000604117">
    <property type="component" value="Unassembled WGS sequence"/>
</dbReference>
<evidence type="ECO:0000256" key="1">
    <source>
        <dbReference type="SAM" id="Phobius"/>
    </source>
</evidence>
<name>A0ABQ4CK71_9ACTN</name>
<organism evidence="2 3">
    <name type="scientific">Asanoa siamensis</name>
    <dbReference type="NCBI Taxonomy" id="926357"/>
    <lineage>
        <taxon>Bacteria</taxon>
        <taxon>Bacillati</taxon>
        <taxon>Actinomycetota</taxon>
        <taxon>Actinomycetes</taxon>
        <taxon>Micromonosporales</taxon>
        <taxon>Micromonosporaceae</taxon>
        <taxon>Asanoa</taxon>
    </lineage>
</organism>
<gene>
    <name evidence="2" type="ORF">Asi02nite_12060</name>
</gene>
<reference evidence="2 3" key="1">
    <citation type="submission" date="2021-01" db="EMBL/GenBank/DDBJ databases">
        <title>Whole genome shotgun sequence of Asanoa siamensis NBRC 107932.</title>
        <authorList>
            <person name="Komaki H."/>
            <person name="Tamura T."/>
        </authorList>
    </citation>
    <scope>NUCLEOTIDE SEQUENCE [LARGE SCALE GENOMIC DNA]</scope>
    <source>
        <strain evidence="2 3">NBRC 107932</strain>
    </source>
</reference>
<sequence length="372" mass="40123">MARLTGRFARRVVERHRQALEVGVFVLAAGWHLGNDLPMLLANRHLYTSFTTAAVAWVALTAVICHVGRRLLVSPEPPRGALPLAALVLALGTAVVLVCPPGQLVSMANWAFGTVGWTTLLVLVREPRHTVAVIALGPVATLGALLWHQAYDQLPAFVIAGYGICALQVAVAVGAHLVRVNAEIAVEQARIAVEREIEKLYAEDALTDRVRRYLAVRPTTEALLVGLADGTLSPDHPEVRARCALEAATLRRLCLEGNEVLHPLLRDLHDCADRARDRGVRVDLHTAGEVGDVPDDVRAGLVEITRLCCTRARAGVRLTVLATATDLVLGGVADGPLPGDGSPLPPDVTTRYGDTADGYWWEARWHNRSAYS</sequence>
<feature type="transmembrane region" description="Helical" evidence="1">
    <location>
        <begin position="156"/>
        <end position="178"/>
    </location>
</feature>
<evidence type="ECO:0008006" key="4">
    <source>
        <dbReference type="Google" id="ProtNLM"/>
    </source>
</evidence>
<keyword evidence="1" id="KW-0472">Membrane</keyword>
<proteinExistence type="predicted"/>
<dbReference type="RefSeq" id="WP_203711154.1">
    <property type="nucleotide sequence ID" value="NZ_BONE01000006.1"/>
</dbReference>
<evidence type="ECO:0000313" key="2">
    <source>
        <dbReference type="EMBL" id="GIF71688.1"/>
    </source>
</evidence>